<feature type="binding site" evidence="7 8">
    <location>
        <begin position="189"/>
        <end position="191"/>
    </location>
    <ligand>
        <name>substrate</name>
    </ligand>
</feature>
<dbReference type="Pfam" id="PF10590">
    <property type="entry name" value="PNP_phzG_C"/>
    <property type="match status" value="1"/>
</dbReference>
<dbReference type="InterPro" id="IPR019740">
    <property type="entry name" value="Pyridox_Oxase_CS"/>
</dbReference>
<evidence type="ECO:0000256" key="3">
    <source>
        <dbReference type="ARBA" id="ARBA00022630"/>
    </source>
</evidence>
<dbReference type="InterPro" id="IPR012349">
    <property type="entry name" value="Split_barrel_FMN-bd"/>
</dbReference>
<dbReference type="PIRSF" id="PIRSF000190">
    <property type="entry name" value="Pyd_amn-ph_oxd"/>
    <property type="match status" value="1"/>
</dbReference>
<comment type="pathway">
    <text evidence="7">Cofactor metabolism; pyridoxal 5'-phosphate salvage; pyridoxal 5'-phosphate from pyridoxine 5'-phosphate: step 1/1.</text>
</comment>
<comment type="catalytic activity">
    <reaction evidence="7">
        <text>pyridoxamine 5'-phosphate + O2 + H2O = pyridoxal 5'-phosphate + H2O2 + NH4(+)</text>
        <dbReference type="Rhea" id="RHEA:15817"/>
        <dbReference type="ChEBI" id="CHEBI:15377"/>
        <dbReference type="ChEBI" id="CHEBI:15379"/>
        <dbReference type="ChEBI" id="CHEBI:16240"/>
        <dbReference type="ChEBI" id="CHEBI:28938"/>
        <dbReference type="ChEBI" id="CHEBI:58451"/>
        <dbReference type="ChEBI" id="CHEBI:597326"/>
        <dbReference type="EC" id="1.4.3.5"/>
    </reaction>
</comment>
<dbReference type="FunFam" id="2.30.110.10:FF:000020">
    <property type="entry name" value="PNPO isoform 11"/>
    <property type="match status" value="1"/>
</dbReference>
<evidence type="ECO:0000256" key="8">
    <source>
        <dbReference type="PIRSR" id="PIRSR000190-1"/>
    </source>
</evidence>
<feature type="binding site" evidence="7 9">
    <location>
        <position position="183"/>
    </location>
    <ligand>
        <name>FMN</name>
        <dbReference type="ChEBI" id="CHEBI:58210"/>
    </ligand>
</feature>
<feature type="binding site" evidence="7 9">
    <location>
        <position position="105"/>
    </location>
    <ligand>
        <name>FMN</name>
        <dbReference type="ChEBI" id="CHEBI:58210"/>
    </ligand>
</feature>
<dbReference type="HAMAP" id="MF_01629">
    <property type="entry name" value="PdxH"/>
    <property type="match status" value="1"/>
</dbReference>
<comment type="caution">
    <text evidence="12">The sequence shown here is derived from an EMBL/GenBank/DDBJ whole genome shotgun (WGS) entry which is preliminary data.</text>
</comment>
<dbReference type="SUPFAM" id="SSF50475">
    <property type="entry name" value="FMN-binding split barrel"/>
    <property type="match status" value="1"/>
</dbReference>
<evidence type="ECO:0000256" key="4">
    <source>
        <dbReference type="ARBA" id="ARBA00022643"/>
    </source>
</evidence>
<evidence type="ECO:0000256" key="2">
    <source>
        <dbReference type="ARBA" id="ARBA00011738"/>
    </source>
</evidence>
<evidence type="ECO:0000256" key="9">
    <source>
        <dbReference type="PIRSR" id="PIRSR000190-2"/>
    </source>
</evidence>
<feature type="domain" description="Pyridoxine 5'-phosphate oxidase dimerisation C-terminal" evidence="11">
    <location>
        <begin position="170"/>
        <end position="211"/>
    </location>
</feature>
<dbReference type="NCBIfam" id="TIGR00558">
    <property type="entry name" value="pdxH"/>
    <property type="match status" value="1"/>
</dbReference>
<evidence type="ECO:0000259" key="10">
    <source>
        <dbReference type="Pfam" id="PF01243"/>
    </source>
</evidence>
<accession>A0A9D7S6Q5</accession>
<dbReference type="InterPro" id="IPR019576">
    <property type="entry name" value="Pyridoxamine_oxidase_dimer_C"/>
</dbReference>
<reference evidence="12 13" key="1">
    <citation type="submission" date="2020-10" db="EMBL/GenBank/DDBJ databases">
        <title>Connecting structure to function with the recovery of over 1000 high-quality activated sludge metagenome-assembled genomes encoding full-length rRNA genes using long-read sequencing.</title>
        <authorList>
            <person name="Singleton C.M."/>
            <person name="Petriglieri F."/>
            <person name="Kristensen J.M."/>
            <person name="Kirkegaard R.H."/>
            <person name="Michaelsen T.Y."/>
            <person name="Andersen M.H."/>
            <person name="Karst S.M."/>
            <person name="Dueholm M.S."/>
            <person name="Nielsen P.H."/>
            <person name="Albertsen M."/>
        </authorList>
    </citation>
    <scope>NUCLEOTIDE SEQUENCE [LARGE SCALE GENOMIC DNA]</scope>
    <source>
        <strain evidence="12">Ribe_18-Q3-R11-54_BAT3C.373</strain>
    </source>
</reference>
<evidence type="ECO:0000313" key="13">
    <source>
        <dbReference type="Proteomes" id="UP000808349"/>
    </source>
</evidence>
<dbReference type="GO" id="GO:0010181">
    <property type="term" value="F:FMN binding"/>
    <property type="evidence" value="ECO:0007669"/>
    <property type="project" value="UniProtKB-UniRule"/>
</dbReference>
<dbReference type="PANTHER" id="PTHR10851:SF0">
    <property type="entry name" value="PYRIDOXINE-5'-PHOSPHATE OXIDASE"/>
    <property type="match status" value="1"/>
</dbReference>
<dbReference type="EMBL" id="JADKFW010000004">
    <property type="protein sequence ID" value="MBK9716240.1"/>
    <property type="molecule type" value="Genomic_DNA"/>
</dbReference>
<dbReference type="PROSITE" id="PS01064">
    <property type="entry name" value="PYRIDOX_OXIDASE"/>
    <property type="match status" value="1"/>
</dbReference>
<keyword evidence="6 7" id="KW-0664">Pyridoxine biosynthesis</keyword>
<keyword evidence="5 7" id="KW-0560">Oxidoreductase</keyword>
<evidence type="ECO:0000256" key="7">
    <source>
        <dbReference type="HAMAP-Rule" id="MF_01629"/>
    </source>
</evidence>
<evidence type="ECO:0000256" key="6">
    <source>
        <dbReference type="ARBA" id="ARBA00023096"/>
    </source>
</evidence>
<dbReference type="InterPro" id="IPR011576">
    <property type="entry name" value="Pyridox_Oxase_N"/>
</dbReference>
<evidence type="ECO:0000256" key="1">
    <source>
        <dbReference type="ARBA" id="ARBA00007301"/>
    </source>
</evidence>
<feature type="binding site" evidence="7 9">
    <location>
        <begin position="76"/>
        <end position="77"/>
    </location>
    <ligand>
        <name>FMN</name>
        <dbReference type="ChEBI" id="CHEBI:58210"/>
    </ligand>
</feature>
<name>A0A9D7S6Q5_9BACT</name>
<dbReference type="InterPro" id="IPR000659">
    <property type="entry name" value="Pyridox_Oxase"/>
</dbReference>
<feature type="binding site" evidence="7 8">
    <location>
        <position position="131"/>
    </location>
    <ligand>
        <name>substrate</name>
    </ligand>
</feature>
<evidence type="ECO:0000256" key="5">
    <source>
        <dbReference type="ARBA" id="ARBA00023002"/>
    </source>
</evidence>
<feature type="binding site" evidence="7 9">
    <location>
        <begin position="61"/>
        <end position="66"/>
    </location>
    <ligand>
        <name>FMN</name>
        <dbReference type="ChEBI" id="CHEBI:58210"/>
    </ligand>
</feature>
<feature type="binding site" evidence="7 9">
    <location>
        <position position="82"/>
    </location>
    <ligand>
        <name>FMN</name>
        <dbReference type="ChEBI" id="CHEBI:58210"/>
    </ligand>
</feature>
<keyword evidence="4 7" id="KW-0288">FMN</keyword>
<feature type="binding site" evidence="7 8">
    <location>
        <position position="66"/>
    </location>
    <ligand>
        <name>substrate</name>
    </ligand>
</feature>
<dbReference type="AlphaFoldDB" id="A0A9D7S6Q5"/>
<sequence length="211" mass="24742">MLNLTELRKDYNKETIDVDTFNANPMYQFNTWFQQAIDVEIEEPNAMVLSTVNSLGKPSSRVVLLKHTEAEGFIFFTNYLSRKGQDIEKNTSVSLLFFWKELERQVRIEGHVEKKSPELASEYFKSRPYKSQIAAVISPQSQEIPNRAFLDQKMSELENQTEPITCPEHWGGYIIKPEYMEFWQGRANRLHDRIAYIKNSDLSWRITRLAP</sequence>
<feature type="binding site" evidence="7 9">
    <location>
        <begin position="140"/>
        <end position="141"/>
    </location>
    <ligand>
        <name>FMN</name>
        <dbReference type="ChEBI" id="CHEBI:58210"/>
    </ligand>
</feature>
<dbReference type="PANTHER" id="PTHR10851">
    <property type="entry name" value="PYRIDOXINE-5-PHOSPHATE OXIDASE"/>
    <property type="match status" value="1"/>
</dbReference>
<evidence type="ECO:0000313" key="12">
    <source>
        <dbReference type="EMBL" id="MBK9716240.1"/>
    </source>
</evidence>
<protein>
    <recommendedName>
        <fullName evidence="7">Pyridoxine/pyridoxamine 5'-phosphate oxidase</fullName>
        <ecNumber evidence="7">1.4.3.5</ecNumber>
    </recommendedName>
    <alternativeName>
        <fullName evidence="7">PNP/PMP oxidase</fullName>
        <shortName evidence="7">PNPOx</shortName>
    </alternativeName>
    <alternativeName>
        <fullName evidence="7">Pyridoxal 5'-phosphate synthase</fullName>
    </alternativeName>
</protein>
<dbReference type="EC" id="1.4.3.5" evidence="7"/>
<comment type="subunit">
    <text evidence="2 7">Homodimer.</text>
</comment>
<proteinExistence type="inferred from homology"/>
<dbReference type="Pfam" id="PF01243">
    <property type="entry name" value="PNPOx_N"/>
    <property type="match status" value="1"/>
</dbReference>
<feature type="binding site" evidence="7 9">
    <location>
        <position position="193"/>
    </location>
    <ligand>
        <name>FMN</name>
        <dbReference type="ChEBI" id="CHEBI:58210"/>
    </ligand>
</feature>
<feature type="domain" description="Pyridoxamine 5'-phosphate oxidase N-terminal" evidence="10">
    <location>
        <begin position="34"/>
        <end position="158"/>
    </location>
</feature>
<feature type="binding site" evidence="7 8">
    <location>
        <position position="127"/>
    </location>
    <ligand>
        <name>substrate</name>
    </ligand>
</feature>
<comment type="cofactor">
    <cofactor evidence="7 9">
        <name>FMN</name>
        <dbReference type="ChEBI" id="CHEBI:58210"/>
    </cofactor>
    <text evidence="7 9">Binds 1 FMN per subunit.</text>
</comment>
<dbReference type="Proteomes" id="UP000808349">
    <property type="component" value="Unassembled WGS sequence"/>
</dbReference>
<dbReference type="NCBIfam" id="NF004231">
    <property type="entry name" value="PRK05679.1"/>
    <property type="match status" value="1"/>
</dbReference>
<gene>
    <name evidence="7 12" type="primary">pdxH</name>
    <name evidence="12" type="ORF">IPO85_01710</name>
</gene>
<keyword evidence="3 7" id="KW-0285">Flavoprotein</keyword>
<organism evidence="12 13">
    <name type="scientific">Candidatus Defluviibacterium haderslevense</name>
    <dbReference type="NCBI Taxonomy" id="2981993"/>
    <lineage>
        <taxon>Bacteria</taxon>
        <taxon>Pseudomonadati</taxon>
        <taxon>Bacteroidota</taxon>
        <taxon>Saprospiria</taxon>
        <taxon>Saprospirales</taxon>
        <taxon>Saprospiraceae</taxon>
        <taxon>Candidatus Defluviibacterium</taxon>
    </lineage>
</organism>
<comment type="function">
    <text evidence="7">Catalyzes the oxidation of either pyridoxine 5'-phosphate (PNP) or pyridoxamine 5'-phosphate (PMP) into pyridoxal 5'-phosphate (PLP).</text>
</comment>
<comment type="pathway">
    <text evidence="7">Cofactor metabolism; pyridoxal 5'-phosphate salvage; pyridoxal 5'-phosphate from pyridoxamine 5'-phosphate: step 1/1.</text>
</comment>
<feature type="binding site" evidence="8">
    <location>
        <begin position="8"/>
        <end position="11"/>
    </location>
    <ligand>
        <name>substrate</name>
    </ligand>
</feature>
<feature type="binding site" evidence="7 8">
    <location>
        <position position="123"/>
    </location>
    <ligand>
        <name>substrate</name>
    </ligand>
</feature>
<feature type="binding site" evidence="7 9">
    <location>
        <position position="83"/>
    </location>
    <ligand>
        <name>FMN</name>
        <dbReference type="ChEBI" id="CHEBI:58210"/>
    </ligand>
</feature>
<comment type="similarity">
    <text evidence="1 7">Belongs to the pyridoxamine 5'-phosphate oxidase family.</text>
</comment>
<dbReference type="GO" id="GO:0008615">
    <property type="term" value="P:pyridoxine biosynthetic process"/>
    <property type="evidence" value="ECO:0007669"/>
    <property type="project" value="UniProtKB-UniRule"/>
</dbReference>
<dbReference type="GO" id="GO:0004733">
    <property type="term" value="F:pyridoxamine phosphate oxidase activity"/>
    <property type="evidence" value="ECO:0007669"/>
    <property type="project" value="UniProtKB-UniRule"/>
</dbReference>
<evidence type="ECO:0000259" key="11">
    <source>
        <dbReference type="Pfam" id="PF10590"/>
    </source>
</evidence>
<dbReference type="Gene3D" id="2.30.110.10">
    <property type="entry name" value="Electron Transport, Fmn-binding Protein, Chain A"/>
    <property type="match status" value="1"/>
</dbReference>
<comment type="catalytic activity">
    <reaction evidence="7">
        <text>pyridoxine 5'-phosphate + O2 = pyridoxal 5'-phosphate + H2O2</text>
        <dbReference type="Rhea" id="RHEA:15149"/>
        <dbReference type="ChEBI" id="CHEBI:15379"/>
        <dbReference type="ChEBI" id="CHEBI:16240"/>
        <dbReference type="ChEBI" id="CHEBI:58589"/>
        <dbReference type="ChEBI" id="CHEBI:597326"/>
        <dbReference type="EC" id="1.4.3.5"/>
    </reaction>
</comment>